<feature type="chain" id="PRO_5020801097" evidence="2">
    <location>
        <begin position="16"/>
        <end position="294"/>
    </location>
</feature>
<dbReference type="PANTHER" id="PTHR48081">
    <property type="entry name" value="AB HYDROLASE SUPERFAMILY PROTEIN C4A8.06C"/>
    <property type="match status" value="1"/>
</dbReference>
<dbReference type="Pfam" id="PF00326">
    <property type="entry name" value="Peptidase_S9"/>
    <property type="match status" value="1"/>
</dbReference>
<protein>
    <submittedName>
        <fullName evidence="4">Alpha/beta hydrolase</fullName>
    </submittedName>
</protein>
<accession>A0A4S4NY95</accession>
<keyword evidence="2" id="KW-0732">Signal</keyword>
<evidence type="ECO:0000313" key="5">
    <source>
        <dbReference type="Proteomes" id="UP000308528"/>
    </source>
</evidence>
<feature type="signal peptide" evidence="2">
    <location>
        <begin position="1"/>
        <end position="15"/>
    </location>
</feature>
<keyword evidence="5" id="KW-1185">Reference proteome</keyword>
<dbReference type="InterPro" id="IPR029058">
    <property type="entry name" value="AB_hydrolase_fold"/>
</dbReference>
<dbReference type="InterPro" id="IPR050300">
    <property type="entry name" value="GDXG_lipolytic_enzyme"/>
</dbReference>
<comment type="caution">
    <text evidence="4">The sequence shown here is derived from an EMBL/GenBank/DDBJ whole genome shotgun (WGS) entry which is preliminary data.</text>
</comment>
<organism evidence="4 5">
    <name type="scientific">Neolewinella litorea</name>
    <dbReference type="NCBI Taxonomy" id="2562452"/>
    <lineage>
        <taxon>Bacteria</taxon>
        <taxon>Pseudomonadati</taxon>
        <taxon>Bacteroidota</taxon>
        <taxon>Saprospiria</taxon>
        <taxon>Saprospirales</taxon>
        <taxon>Lewinellaceae</taxon>
        <taxon>Neolewinella</taxon>
    </lineage>
</organism>
<dbReference type="GO" id="GO:0006508">
    <property type="term" value="P:proteolysis"/>
    <property type="evidence" value="ECO:0007669"/>
    <property type="project" value="InterPro"/>
</dbReference>
<dbReference type="GO" id="GO:0008236">
    <property type="term" value="F:serine-type peptidase activity"/>
    <property type="evidence" value="ECO:0007669"/>
    <property type="project" value="InterPro"/>
</dbReference>
<evidence type="ECO:0000259" key="3">
    <source>
        <dbReference type="Pfam" id="PF00326"/>
    </source>
</evidence>
<proteinExistence type="predicted"/>
<evidence type="ECO:0000313" key="4">
    <source>
        <dbReference type="EMBL" id="THH41230.1"/>
    </source>
</evidence>
<feature type="domain" description="Peptidase S9 prolyl oligopeptidase catalytic" evidence="3">
    <location>
        <begin position="125"/>
        <end position="287"/>
    </location>
</feature>
<dbReference type="SUPFAM" id="SSF53474">
    <property type="entry name" value="alpha/beta-Hydrolases"/>
    <property type="match status" value="1"/>
</dbReference>
<dbReference type="Proteomes" id="UP000308528">
    <property type="component" value="Unassembled WGS sequence"/>
</dbReference>
<dbReference type="RefSeq" id="WP_136456056.1">
    <property type="nucleotide sequence ID" value="NZ_SRSF01000001.1"/>
</dbReference>
<evidence type="ECO:0000256" key="2">
    <source>
        <dbReference type="SAM" id="SignalP"/>
    </source>
</evidence>
<evidence type="ECO:0000256" key="1">
    <source>
        <dbReference type="ARBA" id="ARBA00022801"/>
    </source>
</evidence>
<dbReference type="Gene3D" id="3.40.50.1820">
    <property type="entry name" value="alpha/beta hydrolase"/>
    <property type="match status" value="1"/>
</dbReference>
<gene>
    <name evidence="4" type="ORF">E4021_01135</name>
</gene>
<dbReference type="OrthoDB" id="9794725at2"/>
<name>A0A4S4NY95_9BACT</name>
<keyword evidence="1 4" id="KW-0378">Hydrolase</keyword>
<dbReference type="AlphaFoldDB" id="A0A4S4NY95"/>
<dbReference type="PANTHER" id="PTHR48081:SF6">
    <property type="entry name" value="PEPTIDASE S9 PROLYL OLIGOPEPTIDASE CATALYTIC DOMAIN-CONTAINING PROTEIN"/>
    <property type="match status" value="1"/>
</dbReference>
<dbReference type="InterPro" id="IPR001375">
    <property type="entry name" value="Peptidase_S9_cat"/>
</dbReference>
<sequence>MRLLMFLLLNTVALAAQDRVYEVYTGAIPCPTERPLASRTDPGIGRILTDVSVPELHYYAPVPRGGGSAAVMIIPGGGYAIEAWDLEGTDIARYLSHRGFHAFVLSHRLPARAADACRSEVALHDAQEGLLRVKALADSLGYASDQVGVMGFSAGGHLAGSASVHPRESAGASSRPAFSVLVYPVTIMEQARSGHAGSQANLVGENPDRELLQYYNLPAQVDSLTPPTLLVHASDDGVVHPRNALEYYSALVAHGVPADLRIYATGGHGFGAARERETPVQNWLEEVVNWLKVR</sequence>
<reference evidence="4 5" key="1">
    <citation type="submission" date="2019-04" db="EMBL/GenBank/DDBJ databases">
        <title>Lewinella litorea sp. nov., isolated from a marine sand.</title>
        <authorList>
            <person name="Yoon J.-H."/>
        </authorList>
    </citation>
    <scope>NUCLEOTIDE SEQUENCE [LARGE SCALE GENOMIC DNA]</scope>
    <source>
        <strain evidence="4 5">HSMS-39</strain>
    </source>
</reference>
<dbReference type="EMBL" id="SRSF01000001">
    <property type="protein sequence ID" value="THH41230.1"/>
    <property type="molecule type" value="Genomic_DNA"/>
</dbReference>